<evidence type="ECO:0000313" key="2">
    <source>
        <dbReference type="EMBL" id="MDO3383028.1"/>
    </source>
</evidence>
<feature type="transmembrane region" description="Helical" evidence="1">
    <location>
        <begin position="46"/>
        <end position="74"/>
    </location>
</feature>
<keyword evidence="1" id="KW-1133">Transmembrane helix</keyword>
<keyword evidence="1" id="KW-0472">Membrane</keyword>
<dbReference type="Proteomes" id="UP001168380">
    <property type="component" value="Unassembled WGS sequence"/>
</dbReference>
<feature type="transmembrane region" description="Helical" evidence="1">
    <location>
        <begin position="123"/>
        <end position="141"/>
    </location>
</feature>
<dbReference type="RefSeq" id="WP_302713689.1">
    <property type="nucleotide sequence ID" value="NZ_JAULRT010000060.1"/>
</dbReference>
<protein>
    <submittedName>
        <fullName evidence="2">Uncharacterized protein</fullName>
    </submittedName>
</protein>
<comment type="caution">
    <text evidence="2">The sequence shown here is derived from an EMBL/GenBank/DDBJ whole genome shotgun (WGS) entry which is preliminary data.</text>
</comment>
<feature type="transmembrane region" description="Helical" evidence="1">
    <location>
        <begin position="95"/>
        <end position="117"/>
    </location>
</feature>
<keyword evidence="3" id="KW-1185">Reference proteome</keyword>
<reference evidence="2" key="1">
    <citation type="submission" date="2023-07" db="EMBL/GenBank/DDBJ databases">
        <title>Gilvimarinus algae sp. nov., isolated from the surface of Kelp.</title>
        <authorList>
            <person name="Sun Y.Y."/>
            <person name="Gong Y."/>
            <person name="Du Z.J."/>
        </authorList>
    </citation>
    <scope>NUCLEOTIDE SEQUENCE</scope>
    <source>
        <strain evidence="2">SDUM040014</strain>
    </source>
</reference>
<accession>A0ABT8TG71</accession>
<feature type="transmembrane region" description="Helical" evidence="1">
    <location>
        <begin position="20"/>
        <end position="40"/>
    </location>
</feature>
<organism evidence="2 3">
    <name type="scientific">Gilvimarinus algae</name>
    <dbReference type="NCBI Taxonomy" id="3058037"/>
    <lineage>
        <taxon>Bacteria</taxon>
        <taxon>Pseudomonadati</taxon>
        <taxon>Pseudomonadota</taxon>
        <taxon>Gammaproteobacteria</taxon>
        <taxon>Cellvibrionales</taxon>
        <taxon>Cellvibrionaceae</taxon>
        <taxon>Gilvimarinus</taxon>
    </lineage>
</organism>
<evidence type="ECO:0000256" key="1">
    <source>
        <dbReference type="SAM" id="Phobius"/>
    </source>
</evidence>
<name>A0ABT8TG71_9GAMM</name>
<gene>
    <name evidence="2" type="ORF">QWI16_12685</name>
</gene>
<keyword evidence="1" id="KW-0812">Transmembrane</keyword>
<dbReference type="EMBL" id="JAULRT010000060">
    <property type="protein sequence ID" value="MDO3383028.1"/>
    <property type="molecule type" value="Genomic_DNA"/>
</dbReference>
<evidence type="ECO:0000313" key="3">
    <source>
        <dbReference type="Proteomes" id="UP001168380"/>
    </source>
</evidence>
<proteinExistence type="predicted"/>
<sequence length="144" mass="15331">MASTKSTQAGVCDSFASRMLKTTLVFLVSCFIWTASFVLVDKAHLVGWLASGSTLAMAAIVGCTLLGCATIFTFMRHLAAMDELQQKVQLAAMGFSLGVTLVGAFTYSLLITTGFVGDPDIETLILLLTGSYVFAVVVGQVKYR</sequence>